<feature type="region of interest" description="Disordered" evidence="1">
    <location>
        <begin position="109"/>
        <end position="141"/>
    </location>
</feature>
<keyword evidence="2" id="KW-0812">Transmembrane</keyword>
<comment type="caution">
    <text evidence="3">The sequence shown here is derived from an EMBL/GenBank/DDBJ whole genome shotgun (WGS) entry which is preliminary data.</text>
</comment>
<dbReference type="EMBL" id="SJPO01000002">
    <property type="protein sequence ID" value="TWT78197.1"/>
    <property type="molecule type" value="Genomic_DNA"/>
</dbReference>
<dbReference type="OrthoDB" id="290157at2"/>
<evidence type="ECO:0000256" key="2">
    <source>
        <dbReference type="SAM" id="Phobius"/>
    </source>
</evidence>
<organism evidence="3 4">
    <name type="scientific">Posidoniimonas polymericola</name>
    <dbReference type="NCBI Taxonomy" id="2528002"/>
    <lineage>
        <taxon>Bacteria</taxon>
        <taxon>Pseudomonadati</taxon>
        <taxon>Planctomycetota</taxon>
        <taxon>Planctomycetia</taxon>
        <taxon>Pirellulales</taxon>
        <taxon>Lacipirellulaceae</taxon>
        <taxon>Posidoniimonas</taxon>
    </lineage>
</organism>
<evidence type="ECO:0000256" key="1">
    <source>
        <dbReference type="SAM" id="MobiDB-lite"/>
    </source>
</evidence>
<feature type="region of interest" description="Disordered" evidence="1">
    <location>
        <begin position="1"/>
        <end position="21"/>
    </location>
</feature>
<name>A0A5C5YUA3_9BACT</name>
<evidence type="ECO:0000313" key="4">
    <source>
        <dbReference type="Proteomes" id="UP000318478"/>
    </source>
</evidence>
<keyword evidence="4" id="KW-1185">Reference proteome</keyword>
<feature type="compositionally biased region" description="Acidic residues" evidence="1">
    <location>
        <begin position="126"/>
        <end position="141"/>
    </location>
</feature>
<feature type="transmembrane region" description="Helical" evidence="2">
    <location>
        <begin position="27"/>
        <end position="49"/>
    </location>
</feature>
<sequence length="141" mass="14539">MSDDAPQAALPPSEGGVEGDDLNTTTIVMVGLISTALVLASALGVQALYEAYVKIDSAAKAKTHQRTEEDSTIIAQDSSLMGPPHEIAGQPGVYSLPIDRAMNLVLAELASDSPSNEQGDAAAEQPNDEASPEASEESSSE</sequence>
<dbReference type="Proteomes" id="UP000318478">
    <property type="component" value="Unassembled WGS sequence"/>
</dbReference>
<keyword evidence="2" id="KW-0472">Membrane</keyword>
<gene>
    <name evidence="3" type="ORF">Pla123a_09870</name>
</gene>
<evidence type="ECO:0000313" key="3">
    <source>
        <dbReference type="EMBL" id="TWT78197.1"/>
    </source>
</evidence>
<proteinExistence type="predicted"/>
<protein>
    <submittedName>
        <fullName evidence="3">Uncharacterized protein</fullName>
    </submittedName>
</protein>
<accession>A0A5C5YUA3</accession>
<feature type="region of interest" description="Disordered" evidence="1">
    <location>
        <begin position="59"/>
        <end position="92"/>
    </location>
</feature>
<reference evidence="3 4" key="1">
    <citation type="submission" date="2019-02" db="EMBL/GenBank/DDBJ databases">
        <title>Deep-cultivation of Planctomycetes and their phenomic and genomic characterization uncovers novel biology.</title>
        <authorList>
            <person name="Wiegand S."/>
            <person name="Jogler M."/>
            <person name="Boedeker C."/>
            <person name="Pinto D."/>
            <person name="Vollmers J."/>
            <person name="Rivas-Marin E."/>
            <person name="Kohn T."/>
            <person name="Peeters S.H."/>
            <person name="Heuer A."/>
            <person name="Rast P."/>
            <person name="Oberbeckmann S."/>
            <person name="Bunk B."/>
            <person name="Jeske O."/>
            <person name="Meyerdierks A."/>
            <person name="Storesund J.E."/>
            <person name="Kallscheuer N."/>
            <person name="Luecker S."/>
            <person name="Lage O.M."/>
            <person name="Pohl T."/>
            <person name="Merkel B.J."/>
            <person name="Hornburger P."/>
            <person name="Mueller R.-W."/>
            <person name="Bruemmer F."/>
            <person name="Labrenz M."/>
            <person name="Spormann A.M."/>
            <person name="Op Den Camp H."/>
            <person name="Overmann J."/>
            <person name="Amann R."/>
            <person name="Jetten M.S.M."/>
            <person name="Mascher T."/>
            <person name="Medema M.H."/>
            <person name="Devos D.P."/>
            <person name="Kaster A.-K."/>
            <person name="Ovreas L."/>
            <person name="Rohde M."/>
            <person name="Galperin M.Y."/>
            <person name="Jogler C."/>
        </authorList>
    </citation>
    <scope>NUCLEOTIDE SEQUENCE [LARGE SCALE GENOMIC DNA]</scope>
    <source>
        <strain evidence="3 4">Pla123a</strain>
    </source>
</reference>
<keyword evidence="2" id="KW-1133">Transmembrane helix</keyword>
<dbReference type="RefSeq" id="WP_146584467.1">
    <property type="nucleotide sequence ID" value="NZ_SJPO01000002.1"/>
</dbReference>
<dbReference type="AlphaFoldDB" id="A0A5C5YUA3"/>